<evidence type="ECO:0000256" key="4">
    <source>
        <dbReference type="ARBA" id="ARBA00012099"/>
    </source>
</evidence>
<evidence type="ECO:0000256" key="9">
    <source>
        <dbReference type="ARBA" id="ARBA00022798"/>
    </source>
</evidence>
<evidence type="ECO:0000256" key="13">
    <source>
        <dbReference type="ARBA" id="ARBA00047192"/>
    </source>
</evidence>
<evidence type="ECO:0000256" key="2">
    <source>
        <dbReference type="ARBA" id="ARBA00005190"/>
    </source>
</evidence>
<evidence type="ECO:0000256" key="7">
    <source>
        <dbReference type="ARBA" id="ARBA00022741"/>
    </source>
</evidence>
<dbReference type="CDD" id="cd07793">
    <property type="entry name" value="ASKHA_NBD_FGGY_GK5-like"/>
    <property type="match status" value="1"/>
</dbReference>
<dbReference type="PANTHER" id="PTHR10196:SF68">
    <property type="entry name" value="GLYCEROL KINASE 5-RELATED"/>
    <property type="match status" value="1"/>
</dbReference>
<dbReference type="GO" id="GO:0005739">
    <property type="term" value="C:mitochondrion"/>
    <property type="evidence" value="ECO:0007669"/>
    <property type="project" value="TreeGrafter"/>
</dbReference>
<keyword evidence="10" id="KW-0067">ATP-binding</keyword>
<name>A0A8B7PEQ3_HYAAZ</name>
<evidence type="ECO:0000256" key="6">
    <source>
        <dbReference type="ARBA" id="ARBA00022679"/>
    </source>
</evidence>
<dbReference type="AlphaFoldDB" id="A0A8B7PEQ3"/>
<dbReference type="SUPFAM" id="SSF53067">
    <property type="entry name" value="Actin-like ATPase domain"/>
    <property type="match status" value="2"/>
</dbReference>
<evidence type="ECO:0000256" key="1">
    <source>
        <dbReference type="ARBA" id="ARBA00004496"/>
    </source>
</evidence>
<feature type="region of interest" description="Disordered" evidence="14">
    <location>
        <begin position="1"/>
        <end position="39"/>
    </location>
</feature>
<comment type="pathway">
    <text evidence="2">Polyol metabolism; glycerol degradation via glycerol kinase pathway; sn-glycerol 3-phosphate from glycerol: step 1/1.</text>
</comment>
<gene>
    <name evidence="18 19" type="primary">LOC108680210</name>
</gene>
<dbReference type="GO" id="GO:0006071">
    <property type="term" value="P:glycerol metabolic process"/>
    <property type="evidence" value="ECO:0007669"/>
    <property type="project" value="UniProtKB-KW"/>
</dbReference>
<dbReference type="Proteomes" id="UP000694843">
    <property type="component" value="Unplaced"/>
</dbReference>
<dbReference type="OMA" id="ECCFEPG"/>
<evidence type="ECO:0000259" key="16">
    <source>
        <dbReference type="Pfam" id="PF02782"/>
    </source>
</evidence>
<keyword evidence="17" id="KW-1185">Reference proteome</keyword>
<keyword evidence="8 18" id="KW-0418">Kinase</keyword>
<evidence type="ECO:0000256" key="10">
    <source>
        <dbReference type="ARBA" id="ARBA00022840"/>
    </source>
</evidence>
<protein>
    <recommendedName>
        <fullName evidence="13">Glycerol kinase 5</fullName>
        <ecNumber evidence="4">2.7.1.30</ecNumber>
    </recommendedName>
    <alternativeName>
        <fullName evidence="11">ATP:glycerol 3-phosphotransferase 5</fullName>
    </alternativeName>
</protein>
<dbReference type="GeneID" id="108680210"/>
<dbReference type="GO" id="GO:0004370">
    <property type="term" value="F:glycerol kinase activity"/>
    <property type="evidence" value="ECO:0007669"/>
    <property type="project" value="UniProtKB-EC"/>
</dbReference>
<dbReference type="FunFam" id="3.30.420.40:FF:000102">
    <property type="entry name" value="Putative glycerol kinase 5"/>
    <property type="match status" value="1"/>
</dbReference>
<dbReference type="InterPro" id="IPR000577">
    <property type="entry name" value="Carb_kinase_FGGY"/>
</dbReference>
<keyword evidence="6" id="KW-0808">Transferase</keyword>
<evidence type="ECO:0000313" key="19">
    <source>
        <dbReference type="RefSeq" id="XP_047738847.1"/>
    </source>
</evidence>
<comment type="function">
    <text evidence="12">Skin-specific kinase that plays a key role in glycerol metabolism, catalyzing its phosphorylation to produce sn-glycerol 3-phosphate. Involved in skin-specific regulation of sterol regulatory element-binding protein (SREBP) processing and lipid biosynthesis.</text>
</comment>
<dbReference type="InterPro" id="IPR043129">
    <property type="entry name" value="ATPase_NBD"/>
</dbReference>
<evidence type="ECO:0000256" key="14">
    <source>
        <dbReference type="SAM" id="MobiDB-lite"/>
    </source>
</evidence>
<dbReference type="Pfam" id="PF02782">
    <property type="entry name" value="FGGY_C"/>
    <property type="match status" value="1"/>
</dbReference>
<dbReference type="PIRSF" id="PIRSF000538">
    <property type="entry name" value="GlpK"/>
    <property type="match status" value="1"/>
</dbReference>
<proteinExistence type="inferred from homology"/>
<dbReference type="Gene3D" id="3.30.420.40">
    <property type="match status" value="2"/>
</dbReference>
<accession>A0A8B7PEQ3</accession>
<organism evidence="17 18">
    <name type="scientific">Hyalella azteca</name>
    <name type="common">Amphipod</name>
    <dbReference type="NCBI Taxonomy" id="294128"/>
    <lineage>
        <taxon>Eukaryota</taxon>
        <taxon>Metazoa</taxon>
        <taxon>Ecdysozoa</taxon>
        <taxon>Arthropoda</taxon>
        <taxon>Crustacea</taxon>
        <taxon>Multicrustacea</taxon>
        <taxon>Malacostraca</taxon>
        <taxon>Eumalacostraca</taxon>
        <taxon>Peracarida</taxon>
        <taxon>Amphipoda</taxon>
        <taxon>Senticaudata</taxon>
        <taxon>Talitrida</taxon>
        <taxon>Talitroidea</taxon>
        <taxon>Hyalellidae</taxon>
        <taxon>Hyalella</taxon>
    </lineage>
</organism>
<keyword evidence="9" id="KW-0319">Glycerol metabolism</keyword>
<dbReference type="GO" id="GO:0046167">
    <property type="term" value="P:glycerol-3-phosphate biosynthetic process"/>
    <property type="evidence" value="ECO:0007669"/>
    <property type="project" value="TreeGrafter"/>
</dbReference>
<evidence type="ECO:0000256" key="12">
    <source>
        <dbReference type="ARBA" id="ARBA00045165"/>
    </source>
</evidence>
<dbReference type="RefSeq" id="XP_018024480.1">
    <property type="nucleotide sequence ID" value="XM_018168991.2"/>
</dbReference>
<dbReference type="InterPro" id="IPR018484">
    <property type="entry name" value="FGGY_N"/>
</dbReference>
<feature type="domain" description="Carbohydrate kinase FGGY N-terminal" evidence="15">
    <location>
        <begin position="67"/>
        <end position="324"/>
    </location>
</feature>
<evidence type="ECO:0000256" key="5">
    <source>
        <dbReference type="ARBA" id="ARBA00022490"/>
    </source>
</evidence>
<feature type="compositionally biased region" description="Low complexity" evidence="14">
    <location>
        <begin position="17"/>
        <end position="34"/>
    </location>
</feature>
<dbReference type="EC" id="2.7.1.30" evidence="4"/>
<reference evidence="18 19" key="1">
    <citation type="submission" date="2025-04" db="UniProtKB">
        <authorList>
            <consortium name="RefSeq"/>
        </authorList>
    </citation>
    <scope>IDENTIFICATION</scope>
    <source>
        <tissue evidence="18 19">Whole organism</tissue>
    </source>
</reference>
<evidence type="ECO:0000313" key="18">
    <source>
        <dbReference type="RefSeq" id="XP_018024480.1"/>
    </source>
</evidence>
<dbReference type="FunFam" id="3.30.420.40:FF:000104">
    <property type="entry name" value="putative glycerol kinase 5"/>
    <property type="match status" value="1"/>
</dbReference>
<evidence type="ECO:0000259" key="15">
    <source>
        <dbReference type="Pfam" id="PF00370"/>
    </source>
</evidence>
<dbReference type="KEGG" id="hazt:108680210"/>
<dbReference type="InterPro" id="IPR037444">
    <property type="entry name" value="GK5"/>
</dbReference>
<comment type="subcellular location">
    <subcellularLocation>
        <location evidence="1">Cytoplasm</location>
    </subcellularLocation>
</comment>
<keyword evidence="5" id="KW-0963">Cytoplasm</keyword>
<sequence>MVHSNLGFDVEPTVDENSNVSRSSSINSSSGSINDFPNERNSFTKIAHEDEMENSSGQSSFGTKKFIASLDVGTTIIRCFIFNTNAEICASAEERVELLHPEPGHIEMDPEETWNKCQLVIQKTVECVGAENITSIGVCTQRGTFLLWDAVTGKPFHNLITWKDLRADALVKHWNKCFQMNCLRRGSRFLHFLTGSDRFLASSVLTFMNAQVVMRLKWVLENIAEMDKLIAGGRVRFGTLDTWIVHKLTQGKVYASDYSNASATAMFDPFLKEWSSFVLRFLGIPNLIFPELRPSCGDWGTCHPSVCGAALPITAVVSDQGASLAGGGGHSRGHLKITLGTGAFMNLNTGEQPLATVCGIYPVVGWQEPKGRVVFMAEASALDVGTVMEWGQRVGLYTDVTETAAIGASVPDSGGVYFVPAFQGLQAPVNDSTATCGFMGIKAVTTRAHLVRALLDSLSFLVYQMFEAMLDEARQPLLDARVDGGVSRNELIVQQIATLTQRRLTRYTTTQLSAQGTAVLAGLGAGVHKSASAVDALLVVERVFEPEASERPRLLLHYARWKKTCARFGAWTSSFEGQL</sequence>
<dbReference type="GO" id="GO:0006641">
    <property type="term" value="P:triglyceride metabolic process"/>
    <property type="evidence" value="ECO:0007669"/>
    <property type="project" value="TreeGrafter"/>
</dbReference>
<dbReference type="RefSeq" id="XP_047738847.1">
    <property type="nucleotide sequence ID" value="XM_047882891.1"/>
</dbReference>
<feature type="domain" description="Carbohydrate kinase FGGY C-terminal" evidence="16">
    <location>
        <begin position="335"/>
        <end position="523"/>
    </location>
</feature>
<evidence type="ECO:0000313" key="17">
    <source>
        <dbReference type="Proteomes" id="UP000694843"/>
    </source>
</evidence>
<dbReference type="OrthoDB" id="6278781at2759"/>
<keyword evidence="7" id="KW-0547">Nucleotide-binding</keyword>
<comment type="similarity">
    <text evidence="3">Belongs to the FGGY kinase family.</text>
</comment>
<dbReference type="InterPro" id="IPR018485">
    <property type="entry name" value="FGGY_C"/>
</dbReference>
<evidence type="ECO:0000256" key="8">
    <source>
        <dbReference type="ARBA" id="ARBA00022777"/>
    </source>
</evidence>
<evidence type="ECO:0000256" key="3">
    <source>
        <dbReference type="ARBA" id="ARBA00009156"/>
    </source>
</evidence>
<dbReference type="GO" id="GO:0005524">
    <property type="term" value="F:ATP binding"/>
    <property type="evidence" value="ECO:0007669"/>
    <property type="project" value="UniProtKB-KW"/>
</dbReference>
<evidence type="ECO:0000256" key="11">
    <source>
        <dbReference type="ARBA" id="ARBA00033026"/>
    </source>
</evidence>
<dbReference type="PANTHER" id="PTHR10196">
    <property type="entry name" value="SUGAR KINASE"/>
    <property type="match status" value="1"/>
</dbReference>
<dbReference type="Pfam" id="PF00370">
    <property type="entry name" value="FGGY_N"/>
    <property type="match status" value="1"/>
</dbReference>